<feature type="transmembrane region" description="Helical" evidence="1">
    <location>
        <begin position="63"/>
        <end position="82"/>
    </location>
</feature>
<evidence type="ECO:0000313" key="2">
    <source>
        <dbReference type="EMBL" id="NPU63657.1"/>
    </source>
</evidence>
<proteinExistence type="predicted"/>
<comment type="caution">
    <text evidence="2">The sequence shown here is derived from an EMBL/GenBank/DDBJ whole genome shotgun (WGS) entry which is preliminary data.</text>
</comment>
<dbReference type="Pfam" id="PF19447">
    <property type="entry name" value="DUF5985"/>
    <property type="match status" value="1"/>
</dbReference>
<name>A0ABX2C8M6_9BRAD</name>
<sequence length="85" mass="9384">MAAVIYTLCALTSGLCTGLLARAYVRFRSRLLLWSAISFLGLTLNNIALWIDKIILPEADLSSVRNAIALIAMLILIYGLVWESE</sequence>
<reference evidence="2" key="1">
    <citation type="submission" date="2020-05" db="EMBL/GenBank/DDBJ databases">
        <title>Nod-independent and nitrogen-fixing Bradyrhizobium aeschynomene sp. nov. isolated from nodules of Aeschynomene indica.</title>
        <authorList>
            <person name="Zhang Z."/>
        </authorList>
    </citation>
    <scope>NUCLEOTIDE SEQUENCE</scope>
    <source>
        <strain evidence="2">83012</strain>
    </source>
</reference>
<organism evidence="2 3">
    <name type="scientific">Bradyrhizobium aeschynomenes</name>
    <dbReference type="NCBI Taxonomy" id="2734909"/>
    <lineage>
        <taxon>Bacteria</taxon>
        <taxon>Pseudomonadati</taxon>
        <taxon>Pseudomonadota</taxon>
        <taxon>Alphaproteobacteria</taxon>
        <taxon>Hyphomicrobiales</taxon>
        <taxon>Nitrobacteraceae</taxon>
        <taxon>Bradyrhizobium</taxon>
    </lineage>
</organism>
<keyword evidence="3" id="KW-1185">Reference proteome</keyword>
<gene>
    <name evidence="2" type="ORF">HL667_01450</name>
</gene>
<dbReference type="Proteomes" id="UP000886476">
    <property type="component" value="Unassembled WGS sequence"/>
</dbReference>
<evidence type="ECO:0000256" key="1">
    <source>
        <dbReference type="SAM" id="Phobius"/>
    </source>
</evidence>
<protein>
    <submittedName>
        <fullName evidence="2">Uncharacterized protein</fullName>
    </submittedName>
</protein>
<keyword evidence="1" id="KW-0472">Membrane</keyword>
<dbReference type="InterPro" id="IPR046027">
    <property type="entry name" value="DUF5985"/>
</dbReference>
<keyword evidence="1" id="KW-1133">Transmembrane helix</keyword>
<evidence type="ECO:0000313" key="3">
    <source>
        <dbReference type="Proteomes" id="UP000886476"/>
    </source>
</evidence>
<feature type="transmembrane region" description="Helical" evidence="1">
    <location>
        <begin position="31"/>
        <end position="51"/>
    </location>
</feature>
<keyword evidence="1" id="KW-0812">Transmembrane</keyword>
<accession>A0ABX2C8M6</accession>
<dbReference type="EMBL" id="JABFDN010000001">
    <property type="protein sequence ID" value="NPU63657.1"/>
    <property type="molecule type" value="Genomic_DNA"/>
</dbReference>
<dbReference type="RefSeq" id="WP_172108302.1">
    <property type="nucleotide sequence ID" value="NZ_JABFDM010000006.1"/>
</dbReference>